<keyword evidence="5" id="KW-0788">Thiol protease</keyword>
<dbReference type="PANTHER" id="PTHR23402">
    <property type="entry name" value="PROTEASE FAMILY C15 PYROGLUTAMYL-PEPTIDASE I-RELATED"/>
    <property type="match status" value="1"/>
</dbReference>
<dbReference type="InterPro" id="IPR000816">
    <property type="entry name" value="Peptidase_C15"/>
</dbReference>
<protein>
    <submittedName>
        <fullName evidence="6">Pyroglutamyl-peptidase</fullName>
    </submittedName>
</protein>
<dbReference type="PRINTS" id="PR00706">
    <property type="entry name" value="PYROGLUPTASE"/>
</dbReference>
<dbReference type="GO" id="GO:0006508">
    <property type="term" value="P:proteolysis"/>
    <property type="evidence" value="ECO:0007669"/>
    <property type="project" value="UniProtKB-KW"/>
</dbReference>
<gene>
    <name evidence="6" type="primary">Pgpep1</name>
    <name evidence="6" type="ORF">LSUB1_G004724</name>
</gene>
<evidence type="ECO:0000256" key="2">
    <source>
        <dbReference type="ARBA" id="ARBA00022490"/>
    </source>
</evidence>
<dbReference type="Pfam" id="PF01470">
    <property type="entry name" value="Peptidase_C15"/>
    <property type="match status" value="1"/>
</dbReference>
<keyword evidence="2" id="KW-0963">Cytoplasm</keyword>
<dbReference type="Gene3D" id="3.40.630.20">
    <property type="entry name" value="Peptidase C15, pyroglutamyl peptidase I-like"/>
    <property type="match status" value="1"/>
</dbReference>
<dbReference type="PANTHER" id="PTHR23402:SF1">
    <property type="entry name" value="PYROGLUTAMYL-PEPTIDASE I"/>
    <property type="match status" value="1"/>
</dbReference>
<reference evidence="6 7" key="1">
    <citation type="submission" date="2018-05" db="EMBL/GenBank/DDBJ databases">
        <title>Genome sequencing and assembly of the regulated plant pathogen Lachnellula willkommii and related sister species for the development of diagnostic species identification markers.</title>
        <authorList>
            <person name="Giroux E."/>
            <person name="Bilodeau G."/>
        </authorList>
    </citation>
    <scope>NUCLEOTIDE SEQUENCE [LARGE SCALE GENOMIC DNA]</scope>
    <source>
        <strain evidence="6 7">CBS 197.66</strain>
    </source>
</reference>
<organism evidence="6 7">
    <name type="scientific">Lachnellula subtilissima</name>
    <dbReference type="NCBI Taxonomy" id="602034"/>
    <lineage>
        <taxon>Eukaryota</taxon>
        <taxon>Fungi</taxon>
        <taxon>Dikarya</taxon>
        <taxon>Ascomycota</taxon>
        <taxon>Pezizomycotina</taxon>
        <taxon>Leotiomycetes</taxon>
        <taxon>Helotiales</taxon>
        <taxon>Lachnaceae</taxon>
        <taxon>Lachnellula</taxon>
    </lineage>
</organism>
<proteinExistence type="inferred from homology"/>
<dbReference type="AlphaFoldDB" id="A0A8H8RRU8"/>
<comment type="caution">
    <text evidence="6">The sequence shown here is derived from an EMBL/GenBank/DDBJ whole genome shotgun (WGS) entry which is preliminary data.</text>
</comment>
<dbReference type="GO" id="GO:0016920">
    <property type="term" value="F:pyroglutamyl-peptidase activity"/>
    <property type="evidence" value="ECO:0007669"/>
    <property type="project" value="InterPro"/>
</dbReference>
<sequence>MAQEDYDVTVLVTGFGEFQDININPSFEITSLLPPEISHKGLTIRLISHPEPLNTAYHSILTTIPQLLEQHNPDIVLHIGLVVDRDYFAIEKSALRDGYQLLPDIARKVFTKAESKKKWGKSLERLETTLDFDDVVDRWKKGGVKADVRGSDDVGNFNCGFLYYLSLEHFLKEWGWGEEGAVFCMCHI</sequence>
<dbReference type="EMBL" id="QGMJ01000236">
    <property type="protein sequence ID" value="TVY39282.1"/>
    <property type="molecule type" value="Genomic_DNA"/>
</dbReference>
<keyword evidence="7" id="KW-1185">Reference proteome</keyword>
<accession>A0A8H8RRU8</accession>
<dbReference type="GO" id="GO:0005829">
    <property type="term" value="C:cytosol"/>
    <property type="evidence" value="ECO:0007669"/>
    <property type="project" value="InterPro"/>
</dbReference>
<name>A0A8H8RRU8_9HELO</name>
<evidence type="ECO:0000256" key="3">
    <source>
        <dbReference type="ARBA" id="ARBA00022670"/>
    </source>
</evidence>
<evidence type="ECO:0000313" key="6">
    <source>
        <dbReference type="EMBL" id="TVY39282.1"/>
    </source>
</evidence>
<evidence type="ECO:0000256" key="5">
    <source>
        <dbReference type="ARBA" id="ARBA00022807"/>
    </source>
</evidence>
<evidence type="ECO:0000313" key="7">
    <source>
        <dbReference type="Proteomes" id="UP000462212"/>
    </source>
</evidence>
<dbReference type="InterPro" id="IPR016125">
    <property type="entry name" value="Peptidase_C15-like"/>
</dbReference>
<evidence type="ECO:0000256" key="4">
    <source>
        <dbReference type="ARBA" id="ARBA00022801"/>
    </source>
</evidence>
<keyword evidence="4" id="KW-0378">Hydrolase</keyword>
<dbReference type="OrthoDB" id="407146at2759"/>
<dbReference type="Proteomes" id="UP000462212">
    <property type="component" value="Unassembled WGS sequence"/>
</dbReference>
<keyword evidence="3" id="KW-0645">Protease</keyword>
<dbReference type="InterPro" id="IPR036440">
    <property type="entry name" value="Peptidase_C15-like_sf"/>
</dbReference>
<comment type="similarity">
    <text evidence="1">Belongs to the peptidase C15 family.</text>
</comment>
<evidence type="ECO:0000256" key="1">
    <source>
        <dbReference type="ARBA" id="ARBA00006641"/>
    </source>
</evidence>
<dbReference type="SUPFAM" id="SSF53182">
    <property type="entry name" value="Pyrrolidone carboxyl peptidase (pyroglutamate aminopeptidase)"/>
    <property type="match status" value="1"/>
</dbReference>